<comment type="caution">
    <text evidence="2">The sequence shown here is derived from an EMBL/GenBank/DDBJ whole genome shotgun (WGS) entry which is preliminary data.</text>
</comment>
<evidence type="ECO:0000256" key="1">
    <source>
        <dbReference type="SAM" id="MobiDB-lite"/>
    </source>
</evidence>
<dbReference type="PANTHER" id="PTHR31606:SF1">
    <property type="entry name" value="WW DOMAIN BINDING PROTEIN 2, ISOFORM E"/>
    <property type="match status" value="1"/>
</dbReference>
<evidence type="ECO:0000313" key="2">
    <source>
        <dbReference type="EMBL" id="CAH1795578.1"/>
    </source>
</evidence>
<dbReference type="Gene3D" id="2.30.29.30">
    <property type="entry name" value="Pleckstrin-homology domain (PH domain)/Phosphotyrosine-binding domain (PTB)"/>
    <property type="match status" value="1"/>
</dbReference>
<accession>A0A8J1UAT9</accession>
<feature type="compositionally biased region" description="Low complexity" evidence="1">
    <location>
        <begin position="206"/>
        <end position="219"/>
    </location>
</feature>
<organism evidence="2 3">
    <name type="scientific">Owenia fusiformis</name>
    <name type="common">Polychaete worm</name>
    <dbReference type="NCBI Taxonomy" id="6347"/>
    <lineage>
        <taxon>Eukaryota</taxon>
        <taxon>Metazoa</taxon>
        <taxon>Spiralia</taxon>
        <taxon>Lophotrochozoa</taxon>
        <taxon>Annelida</taxon>
        <taxon>Polychaeta</taxon>
        <taxon>Sedentaria</taxon>
        <taxon>Canalipalpata</taxon>
        <taxon>Sabellida</taxon>
        <taxon>Oweniida</taxon>
        <taxon>Oweniidae</taxon>
        <taxon>Owenia</taxon>
    </lineage>
</organism>
<gene>
    <name evidence="2" type="ORF">OFUS_LOCUS20099</name>
</gene>
<dbReference type="PANTHER" id="PTHR31606">
    <property type="entry name" value="WW DOMAIN BINDING PROTEIN 2, ISOFORM E"/>
    <property type="match status" value="1"/>
</dbReference>
<dbReference type="OrthoDB" id="1259151at2759"/>
<dbReference type="InterPro" id="IPR004182">
    <property type="entry name" value="GRAM"/>
</dbReference>
<evidence type="ECO:0000313" key="3">
    <source>
        <dbReference type="Proteomes" id="UP000749559"/>
    </source>
</evidence>
<reference evidence="2" key="1">
    <citation type="submission" date="2022-03" db="EMBL/GenBank/DDBJ databases">
        <authorList>
            <person name="Martin C."/>
        </authorList>
    </citation>
    <scope>NUCLEOTIDE SEQUENCE</scope>
</reference>
<dbReference type="SUPFAM" id="SSF50729">
    <property type="entry name" value="PH domain-like"/>
    <property type="match status" value="1"/>
</dbReference>
<keyword evidence="3" id="KW-1185">Reference proteome</keyword>
<dbReference type="GO" id="GO:0005634">
    <property type="term" value="C:nucleus"/>
    <property type="evidence" value="ECO:0007669"/>
    <property type="project" value="TreeGrafter"/>
</dbReference>
<dbReference type="AlphaFoldDB" id="A0A8J1UAT9"/>
<dbReference type="Proteomes" id="UP000749559">
    <property type="component" value="Unassembled WGS sequence"/>
</dbReference>
<dbReference type="InterPro" id="IPR044852">
    <property type="entry name" value="WBP2-like"/>
</dbReference>
<proteinExistence type="predicted"/>
<sequence>MSLNNSHANGGVLIYSGERILIFHDGLEVSFDSTSPLPHFKGTKKGRAYLTTHRVIFNNKNPKDTLQSFSMPFFKLTDLKLEQPVFNANYIKGTVTSEQGGNWEGQAKFKMWFTNGGAIEFGQAMLRAGQLARRRMTPQPPVYSQPTGNYYQAPPPAYTPPQTPLYGFVPTQTFPTAPPSDGVFMYDAPPPYPGIDSAASAPPPQTAAESKAQEAASSAYYNPTNPHNVYVPQDAPPPYSAVSKKND</sequence>
<dbReference type="CDD" id="cd13214">
    <property type="entry name" value="PH-GRAM_WBP2"/>
    <property type="match status" value="1"/>
</dbReference>
<feature type="region of interest" description="Disordered" evidence="1">
    <location>
        <begin position="188"/>
        <end position="247"/>
    </location>
</feature>
<protein>
    <submittedName>
        <fullName evidence="2">Uncharacterized protein</fullName>
    </submittedName>
</protein>
<dbReference type="Pfam" id="PF02893">
    <property type="entry name" value="GRAM"/>
    <property type="match status" value="1"/>
</dbReference>
<dbReference type="EMBL" id="CAIIXF020000009">
    <property type="protein sequence ID" value="CAH1795578.1"/>
    <property type="molecule type" value="Genomic_DNA"/>
</dbReference>
<dbReference type="GO" id="GO:0031490">
    <property type="term" value="F:chromatin DNA binding"/>
    <property type="evidence" value="ECO:0007669"/>
    <property type="project" value="TreeGrafter"/>
</dbReference>
<name>A0A8J1UAT9_OWEFU</name>
<dbReference type="GO" id="GO:0003713">
    <property type="term" value="F:transcription coactivator activity"/>
    <property type="evidence" value="ECO:0007669"/>
    <property type="project" value="InterPro"/>
</dbReference>
<dbReference type="InterPro" id="IPR011993">
    <property type="entry name" value="PH-like_dom_sf"/>
</dbReference>